<dbReference type="InterPro" id="IPR015421">
    <property type="entry name" value="PyrdxlP-dep_Trfase_major"/>
</dbReference>
<dbReference type="SUPFAM" id="SSF53383">
    <property type="entry name" value="PLP-dependent transferases"/>
    <property type="match status" value="1"/>
</dbReference>
<dbReference type="InParanoid" id="A0A0D2HUU4"/>
<dbReference type="Gene3D" id="3.40.640.10">
    <property type="entry name" value="Type I PLP-dependent aspartate aminotransferase-like (Major domain)"/>
    <property type="match status" value="1"/>
</dbReference>
<dbReference type="NCBIfam" id="TIGR03801">
    <property type="entry name" value="asp_4_decarbox"/>
    <property type="match status" value="1"/>
</dbReference>
<evidence type="ECO:0000259" key="3">
    <source>
        <dbReference type="Pfam" id="PF00155"/>
    </source>
</evidence>
<dbReference type="InterPro" id="IPR022518">
    <property type="entry name" value="Aspartate_4-decarboxylase"/>
</dbReference>
<dbReference type="Pfam" id="PF00155">
    <property type="entry name" value="Aminotran_1_2"/>
    <property type="match status" value="1"/>
</dbReference>
<dbReference type="Gene3D" id="3.90.1150.10">
    <property type="entry name" value="Aspartate Aminotransferase, domain 1"/>
    <property type="match status" value="1"/>
</dbReference>
<dbReference type="PANTHER" id="PTHR43795:SF2">
    <property type="entry name" value="BIFUNCTIONAL ASPARTATE AMINOTRANSFERASE AND GLUTAMATE_ASPARTATE-PREPHENATE AMINOTRANSFERASE"/>
    <property type="match status" value="1"/>
</dbReference>
<dbReference type="PATRIC" id="fig|1429043.3.peg.1968"/>
<dbReference type="InterPro" id="IPR004839">
    <property type="entry name" value="Aminotransferase_I/II_large"/>
</dbReference>
<dbReference type="Proteomes" id="UP000032233">
    <property type="component" value="Unassembled WGS sequence"/>
</dbReference>
<dbReference type="AlphaFoldDB" id="A0A0D2HUU4"/>
<reference evidence="4 5" key="1">
    <citation type="submission" date="2013-11" db="EMBL/GenBank/DDBJ databases">
        <title>Metagenomic analysis of a methanogenic consortium involved in long chain n-alkane degradation.</title>
        <authorList>
            <person name="Davidova I.A."/>
            <person name="Callaghan A.V."/>
            <person name="Wawrik B."/>
            <person name="Pruitt S."/>
            <person name="Marks C."/>
            <person name="Duncan K.E."/>
            <person name="Suflita J.M."/>
        </authorList>
    </citation>
    <scope>NUCLEOTIDE SEQUENCE [LARGE SCALE GENOMIC DNA]</scope>
    <source>
        <strain evidence="4 5">SPR</strain>
    </source>
</reference>
<evidence type="ECO:0000256" key="1">
    <source>
        <dbReference type="ARBA" id="ARBA00022898"/>
    </source>
</evidence>
<protein>
    <recommendedName>
        <fullName evidence="2">Aminotransferase</fullName>
        <ecNumber evidence="2">2.6.1.-</ecNumber>
    </recommendedName>
</protein>
<dbReference type="PROSITE" id="PS00105">
    <property type="entry name" value="AA_TRANSFER_CLASS_1"/>
    <property type="match status" value="1"/>
</dbReference>
<comment type="similarity">
    <text evidence="2">Belongs to the class-I pyridoxal-phosphate-dependent aminotransferase family.</text>
</comment>
<keyword evidence="5" id="KW-1185">Reference proteome</keyword>
<dbReference type="CDD" id="cd00609">
    <property type="entry name" value="AAT_like"/>
    <property type="match status" value="1"/>
</dbReference>
<dbReference type="EMBL" id="AZAC01000011">
    <property type="protein sequence ID" value="KIX14193.1"/>
    <property type="molecule type" value="Genomic_DNA"/>
</dbReference>
<dbReference type="NCBIfam" id="NF006755">
    <property type="entry name" value="PRK09275.1"/>
    <property type="match status" value="1"/>
</dbReference>
<comment type="caution">
    <text evidence="4">The sequence shown here is derived from an EMBL/GenBank/DDBJ whole genome shotgun (WGS) entry which is preliminary data.</text>
</comment>
<dbReference type="GO" id="GO:0006520">
    <property type="term" value="P:amino acid metabolic process"/>
    <property type="evidence" value="ECO:0007669"/>
    <property type="project" value="TreeGrafter"/>
</dbReference>
<accession>A0A0D2HUU4</accession>
<feature type="domain" description="Aminotransferase class I/classII large" evidence="3">
    <location>
        <begin position="156"/>
        <end position="475"/>
    </location>
</feature>
<dbReference type="STRING" id="1429043.X474_09300"/>
<evidence type="ECO:0000313" key="4">
    <source>
        <dbReference type="EMBL" id="KIX14193.1"/>
    </source>
</evidence>
<organism evidence="4 5">
    <name type="scientific">Dethiosulfatarculus sandiegensis</name>
    <dbReference type="NCBI Taxonomy" id="1429043"/>
    <lineage>
        <taxon>Bacteria</taxon>
        <taxon>Pseudomonadati</taxon>
        <taxon>Thermodesulfobacteriota</taxon>
        <taxon>Desulfarculia</taxon>
        <taxon>Desulfarculales</taxon>
        <taxon>Desulfarculaceae</taxon>
        <taxon>Dethiosulfatarculus</taxon>
    </lineage>
</organism>
<dbReference type="GO" id="GO:0030170">
    <property type="term" value="F:pyridoxal phosphate binding"/>
    <property type="evidence" value="ECO:0007669"/>
    <property type="project" value="InterPro"/>
</dbReference>
<dbReference type="EC" id="2.6.1.-" evidence="2"/>
<keyword evidence="1" id="KW-0663">Pyridoxal phosphate</keyword>
<dbReference type="InterPro" id="IPR004838">
    <property type="entry name" value="NHTrfase_class1_PyrdxlP-BS"/>
</dbReference>
<gene>
    <name evidence="4" type="ORF">X474_09300</name>
</gene>
<sequence length="494" mass="55700">MNAGRGNPDFLNTTARQAFSELTRFAAQAAGDETKAPDLGMRVETKGMAAKLKKYLDQHGQGAGAEFLKKAVDFTENQLGLNADEAAFELVDAVQGDFYPDPPRILPVTEKIVNKYLSRVLFAGNPPKGEFSLFATEGATAAMIYVFKSLRINKVLRPGDHIAIFTPIFSPYLEIPELKEYNLISIYVEGDEDQGWQLPESEVKKLEDPGVKALFLVNPTNPTSRALNKSTVERIAKLVRQKKQDLVIINDTVYATFVNEFHTLAEEIPQNTIGVYSYSKYFGVTGWRLGVVSIYQECVVDRIIQKLPAKDKKELARRYSITSTDPDKIRFMDRLEQDSRDVALAHTGGLSGPQQAIMCLFSLFELMDKEFAYKKTIMDILKKRWHALYQALELPEPKSDNLTRYYALVDLKRMANKRHGKAFSEYLAEQWPLDFLIRLAKIHSTVCLPGEGFAGPKWSLRVALANVKSADCARVGKNIVAVMDDYYKKWQKKG</sequence>
<dbReference type="Gene3D" id="1.10.20.110">
    <property type="match status" value="1"/>
</dbReference>
<dbReference type="InterPro" id="IPR050478">
    <property type="entry name" value="Ethylene_sulfur-biosynth"/>
</dbReference>
<proteinExistence type="inferred from homology"/>
<dbReference type="InterPro" id="IPR015422">
    <property type="entry name" value="PyrdxlP-dep_Trfase_small"/>
</dbReference>
<dbReference type="PANTHER" id="PTHR43795">
    <property type="entry name" value="BIFUNCTIONAL ASPARTATE AMINOTRANSFERASE AND GLUTAMATE/ASPARTATE-PREPHENATE AMINOTRANSFERASE-RELATED"/>
    <property type="match status" value="1"/>
</dbReference>
<keyword evidence="2 4" id="KW-0032">Aminotransferase</keyword>
<dbReference type="InterPro" id="IPR015424">
    <property type="entry name" value="PyrdxlP-dep_Trfase"/>
</dbReference>
<evidence type="ECO:0000256" key="2">
    <source>
        <dbReference type="RuleBase" id="RU000481"/>
    </source>
</evidence>
<dbReference type="GO" id="GO:0008483">
    <property type="term" value="F:transaminase activity"/>
    <property type="evidence" value="ECO:0007669"/>
    <property type="project" value="UniProtKB-KW"/>
</dbReference>
<keyword evidence="2 4" id="KW-0808">Transferase</keyword>
<comment type="cofactor">
    <cofactor evidence="2">
        <name>pyridoxal 5'-phosphate</name>
        <dbReference type="ChEBI" id="CHEBI:597326"/>
    </cofactor>
</comment>
<evidence type="ECO:0000313" key="5">
    <source>
        <dbReference type="Proteomes" id="UP000032233"/>
    </source>
</evidence>
<name>A0A0D2HUU4_9BACT</name>